<dbReference type="PANTHER" id="PTHR30411">
    <property type="entry name" value="CYTOPLASMIC PROTEIN"/>
    <property type="match status" value="1"/>
</dbReference>
<proteinExistence type="predicted"/>
<gene>
    <name evidence="2" type="ORF">IPJ89_01150</name>
</gene>
<organism evidence="2">
    <name type="scientific">Candidatus Iainarchaeum sp</name>
    <dbReference type="NCBI Taxonomy" id="3101447"/>
    <lineage>
        <taxon>Archaea</taxon>
        <taxon>Candidatus Iainarchaeota</taxon>
        <taxon>Candidatus Iainarchaeia</taxon>
        <taxon>Candidatus Iainarchaeales</taxon>
        <taxon>Candidatus Iainarchaeaceae</taxon>
        <taxon>Candidatus Iainarchaeum</taxon>
    </lineage>
</organism>
<dbReference type="EMBL" id="CP064981">
    <property type="protein sequence ID" value="QQR92834.1"/>
    <property type="molecule type" value="Genomic_DNA"/>
</dbReference>
<dbReference type="InterPro" id="IPR036754">
    <property type="entry name" value="YbaK/aa-tRNA-synt-asso_dom_sf"/>
</dbReference>
<sequence length="158" mass="17896">MSQAEATRIQHLLKEKNIPFEHMVHAPVYTSEQAMQARKGELHNGVKAMVLETERGIVLALLAADLKMDLDAFAKLMEFKKVKLASKEKVLECTGCEPGSVPPFGFEPPLPTYLDETIFDHEWAEFNIGLLTESIKMKTSDLRLVLPQRLLKFAKKMQ</sequence>
<protein>
    <recommendedName>
        <fullName evidence="1">YbaK/aminoacyl-tRNA synthetase-associated domain-containing protein</fullName>
    </recommendedName>
</protein>
<evidence type="ECO:0000313" key="2">
    <source>
        <dbReference type="EMBL" id="QQR92834.1"/>
    </source>
</evidence>
<accession>A0A7T9DK68</accession>
<dbReference type="SUPFAM" id="SSF55826">
    <property type="entry name" value="YbaK/ProRS associated domain"/>
    <property type="match status" value="1"/>
</dbReference>
<dbReference type="Gene3D" id="3.90.960.10">
    <property type="entry name" value="YbaK/aminoacyl-tRNA synthetase-associated domain"/>
    <property type="match status" value="1"/>
</dbReference>
<dbReference type="InterPro" id="IPR007214">
    <property type="entry name" value="YbaK/aa-tRNA-synth-assoc-dom"/>
</dbReference>
<evidence type="ECO:0000259" key="1">
    <source>
        <dbReference type="Pfam" id="PF04073"/>
    </source>
</evidence>
<name>A0A7T9DK68_9ARCH</name>
<dbReference type="PANTHER" id="PTHR30411:SF9">
    <property type="entry name" value="MULTIFUNCTIONAL SER_THR-TRNA DEACYLASE PROXP-Y"/>
    <property type="match status" value="1"/>
</dbReference>
<dbReference type="GO" id="GO:0002161">
    <property type="term" value="F:aminoacyl-tRNA deacylase activity"/>
    <property type="evidence" value="ECO:0007669"/>
    <property type="project" value="InterPro"/>
</dbReference>
<feature type="domain" description="YbaK/aminoacyl-tRNA synthetase-associated" evidence="1">
    <location>
        <begin position="25"/>
        <end position="143"/>
    </location>
</feature>
<reference evidence="2" key="1">
    <citation type="submission" date="2020-11" db="EMBL/GenBank/DDBJ databases">
        <title>Connecting structure to function with the recovery of over 1000 high-quality activated sludge metagenome-assembled genomes encoding full-length rRNA genes using long-read sequencing.</title>
        <authorList>
            <person name="Singleton C.M."/>
            <person name="Petriglieri F."/>
            <person name="Kristensen J.M."/>
            <person name="Kirkegaard R.H."/>
            <person name="Michaelsen T.Y."/>
            <person name="Andersen M.H."/>
            <person name="Karst S.M."/>
            <person name="Dueholm M.S."/>
            <person name="Nielsen P.H."/>
            <person name="Albertsen M."/>
        </authorList>
    </citation>
    <scope>NUCLEOTIDE SEQUENCE</scope>
    <source>
        <strain evidence="2">Fred_18-Q3-R57-64_BAT3C.431</strain>
    </source>
</reference>
<dbReference type="Pfam" id="PF04073">
    <property type="entry name" value="tRNA_edit"/>
    <property type="match status" value="1"/>
</dbReference>
<dbReference type="AlphaFoldDB" id="A0A7T9DK68"/>
<dbReference type="Proteomes" id="UP000596004">
    <property type="component" value="Chromosome"/>
</dbReference>